<keyword evidence="3" id="KW-0729">SH3-binding</keyword>
<reference evidence="6" key="2">
    <citation type="submission" date="2021-09" db="EMBL/GenBank/DDBJ databases">
        <authorList>
            <person name="Jia N."/>
            <person name="Wang J."/>
            <person name="Shi W."/>
            <person name="Du L."/>
            <person name="Sun Y."/>
            <person name="Zhan W."/>
            <person name="Jiang J."/>
            <person name="Wang Q."/>
            <person name="Zhang B."/>
            <person name="Ji P."/>
            <person name="Sakyi L.B."/>
            <person name="Cui X."/>
            <person name="Yuan T."/>
            <person name="Jiang B."/>
            <person name="Yang W."/>
            <person name="Lam T.T.-Y."/>
            <person name="Chang Q."/>
            <person name="Ding S."/>
            <person name="Wang X."/>
            <person name="Zhu J."/>
            <person name="Ruan X."/>
            <person name="Zhao L."/>
            <person name="Wei J."/>
            <person name="Que T."/>
            <person name="Du C."/>
            <person name="Cheng J."/>
            <person name="Dai P."/>
            <person name="Han X."/>
            <person name="Huang E."/>
            <person name="Gao Y."/>
            <person name="Liu J."/>
            <person name="Shao H."/>
            <person name="Ye R."/>
            <person name="Li L."/>
            <person name="Wei W."/>
            <person name="Wang X."/>
            <person name="Wang C."/>
            <person name="Huo Q."/>
            <person name="Li W."/>
            <person name="Guo W."/>
            <person name="Chen H."/>
            <person name="Chen S."/>
            <person name="Zhou L."/>
            <person name="Zhou L."/>
            <person name="Ni X."/>
            <person name="Tian J."/>
            <person name="Zhou Y."/>
            <person name="Sheng Y."/>
            <person name="Liu T."/>
            <person name="Pan Y."/>
            <person name="Xia L."/>
            <person name="Li J."/>
            <person name="Zhao F."/>
            <person name="Cao W."/>
        </authorList>
    </citation>
    <scope>NUCLEOTIDE SEQUENCE</scope>
    <source>
        <strain evidence="6">Rsan-2018</strain>
        <tissue evidence="6">Larvae</tissue>
    </source>
</reference>
<dbReference type="PANTHER" id="PTHR12771:SF56">
    <property type="entry name" value="CED-12"/>
    <property type="match status" value="1"/>
</dbReference>
<dbReference type="Pfam" id="PF16457">
    <property type="entry name" value="PH_12"/>
    <property type="match status" value="1"/>
</dbReference>
<organism evidence="6 7">
    <name type="scientific">Rhipicephalus sanguineus</name>
    <name type="common">Brown dog tick</name>
    <name type="synonym">Ixodes sanguineus</name>
    <dbReference type="NCBI Taxonomy" id="34632"/>
    <lineage>
        <taxon>Eukaryota</taxon>
        <taxon>Metazoa</taxon>
        <taxon>Ecdysozoa</taxon>
        <taxon>Arthropoda</taxon>
        <taxon>Chelicerata</taxon>
        <taxon>Arachnida</taxon>
        <taxon>Acari</taxon>
        <taxon>Parasitiformes</taxon>
        <taxon>Ixodida</taxon>
        <taxon>Ixodoidea</taxon>
        <taxon>Ixodidae</taxon>
        <taxon>Rhipicephalinae</taxon>
        <taxon>Rhipicephalus</taxon>
        <taxon>Rhipicephalus</taxon>
    </lineage>
</organism>
<dbReference type="InterPro" id="IPR011993">
    <property type="entry name" value="PH-like_dom_sf"/>
</dbReference>
<evidence type="ECO:0000256" key="2">
    <source>
        <dbReference type="ARBA" id="ARBA00022907"/>
    </source>
</evidence>
<dbReference type="InterPro" id="IPR050868">
    <property type="entry name" value="ELMO_domain-containing"/>
</dbReference>
<evidence type="ECO:0000256" key="1">
    <source>
        <dbReference type="ARBA" id="ARBA00022703"/>
    </source>
</evidence>
<dbReference type="InterPro" id="IPR001849">
    <property type="entry name" value="PH_domain"/>
</dbReference>
<dbReference type="Proteomes" id="UP000821837">
    <property type="component" value="Chromosome 11"/>
</dbReference>
<evidence type="ECO:0000256" key="4">
    <source>
        <dbReference type="ARBA" id="ARBA00024863"/>
    </source>
</evidence>
<dbReference type="AlphaFoldDB" id="A0A9D4Q984"/>
<evidence type="ECO:0000313" key="6">
    <source>
        <dbReference type="EMBL" id="KAH7972066.1"/>
    </source>
</evidence>
<dbReference type="PANTHER" id="PTHR12771">
    <property type="entry name" value="ENGULFMENT AND CELL MOTILITY"/>
    <property type="match status" value="1"/>
</dbReference>
<dbReference type="Gene3D" id="6.10.250.810">
    <property type="match status" value="1"/>
</dbReference>
<dbReference type="OrthoDB" id="28413at2759"/>
<dbReference type="InterPro" id="IPR016024">
    <property type="entry name" value="ARM-type_fold"/>
</dbReference>
<dbReference type="GO" id="GO:0007015">
    <property type="term" value="P:actin filament organization"/>
    <property type="evidence" value="ECO:0007669"/>
    <property type="project" value="TreeGrafter"/>
</dbReference>
<dbReference type="GO" id="GO:0017124">
    <property type="term" value="F:SH3 domain binding"/>
    <property type="evidence" value="ECO:0007669"/>
    <property type="project" value="UniProtKB-KW"/>
</dbReference>
<reference evidence="6" key="1">
    <citation type="journal article" date="2020" name="Cell">
        <title>Large-Scale Comparative Analyses of Tick Genomes Elucidate Their Genetic Diversity and Vector Capacities.</title>
        <authorList>
            <consortium name="Tick Genome and Microbiome Consortium (TIGMIC)"/>
            <person name="Jia N."/>
            <person name="Wang J."/>
            <person name="Shi W."/>
            <person name="Du L."/>
            <person name="Sun Y."/>
            <person name="Zhan W."/>
            <person name="Jiang J.F."/>
            <person name="Wang Q."/>
            <person name="Zhang B."/>
            <person name="Ji P."/>
            <person name="Bell-Sakyi L."/>
            <person name="Cui X.M."/>
            <person name="Yuan T.T."/>
            <person name="Jiang B.G."/>
            <person name="Yang W.F."/>
            <person name="Lam T.T."/>
            <person name="Chang Q.C."/>
            <person name="Ding S.J."/>
            <person name="Wang X.J."/>
            <person name="Zhu J.G."/>
            <person name="Ruan X.D."/>
            <person name="Zhao L."/>
            <person name="Wei J.T."/>
            <person name="Ye R.Z."/>
            <person name="Que T.C."/>
            <person name="Du C.H."/>
            <person name="Zhou Y.H."/>
            <person name="Cheng J.X."/>
            <person name="Dai P.F."/>
            <person name="Guo W.B."/>
            <person name="Han X.H."/>
            <person name="Huang E.J."/>
            <person name="Li L.F."/>
            <person name="Wei W."/>
            <person name="Gao Y.C."/>
            <person name="Liu J.Z."/>
            <person name="Shao H.Z."/>
            <person name="Wang X."/>
            <person name="Wang C.C."/>
            <person name="Yang T.C."/>
            <person name="Huo Q.B."/>
            <person name="Li W."/>
            <person name="Chen H.Y."/>
            <person name="Chen S.E."/>
            <person name="Zhou L.G."/>
            <person name="Ni X.B."/>
            <person name="Tian J.H."/>
            <person name="Sheng Y."/>
            <person name="Liu T."/>
            <person name="Pan Y.S."/>
            <person name="Xia L.Y."/>
            <person name="Li J."/>
            <person name="Zhao F."/>
            <person name="Cao W.C."/>
        </authorList>
    </citation>
    <scope>NUCLEOTIDE SEQUENCE</scope>
    <source>
        <strain evidence="6">Rsan-2018</strain>
    </source>
</reference>
<dbReference type="InterPro" id="IPR011989">
    <property type="entry name" value="ARM-like"/>
</dbReference>
<dbReference type="GO" id="GO:0048870">
    <property type="term" value="P:cell motility"/>
    <property type="evidence" value="ECO:0007669"/>
    <property type="project" value="TreeGrafter"/>
</dbReference>
<comment type="caution">
    <text evidence="6">The sequence shown here is derived from an EMBL/GenBank/DDBJ whole genome shotgun (WGS) entry which is preliminary data.</text>
</comment>
<accession>A0A9D4Q984</accession>
<dbReference type="SUPFAM" id="SSF50729">
    <property type="entry name" value="PH domain-like"/>
    <property type="match status" value="1"/>
</dbReference>
<dbReference type="CDD" id="cd13359">
    <property type="entry name" value="PH_ELMO1_CED-12"/>
    <property type="match status" value="1"/>
</dbReference>
<dbReference type="EMBL" id="JABSTV010001247">
    <property type="protein sequence ID" value="KAH7972066.1"/>
    <property type="molecule type" value="Genomic_DNA"/>
</dbReference>
<name>A0A9D4Q984_RHISA</name>
<dbReference type="PROSITE" id="PS51335">
    <property type="entry name" value="ELMO"/>
    <property type="match status" value="1"/>
</dbReference>
<protein>
    <recommendedName>
        <fullName evidence="5">ELMO domain-containing protein</fullName>
    </recommendedName>
</protein>
<dbReference type="GO" id="GO:0006915">
    <property type="term" value="P:apoptotic process"/>
    <property type="evidence" value="ECO:0007669"/>
    <property type="project" value="UniProtKB-KW"/>
</dbReference>
<dbReference type="GO" id="GO:0006909">
    <property type="term" value="P:phagocytosis"/>
    <property type="evidence" value="ECO:0007669"/>
    <property type="project" value="UniProtKB-KW"/>
</dbReference>
<keyword evidence="2" id="KW-0581">Phagocytosis</keyword>
<dbReference type="GO" id="GO:0005886">
    <property type="term" value="C:plasma membrane"/>
    <property type="evidence" value="ECO:0007669"/>
    <property type="project" value="TreeGrafter"/>
</dbReference>
<dbReference type="Pfam" id="PF04727">
    <property type="entry name" value="ELMO_CED12"/>
    <property type="match status" value="1"/>
</dbReference>
<evidence type="ECO:0000259" key="5">
    <source>
        <dbReference type="PROSITE" id="PS51335"/>
    </source>
</evidence>
<dbReference type="InterPro" id="IPR024574">
    <property type="entry name" value="ELMO_ARM"/>
</dbReference>
<dbReference type="Gene3D" id="2.30.29.30">
    <property type="entry name" value="Pleckstrin-homology domain (PH domain)/Phosphotyrosine-binding domain (PTB)"/>
    <property type="match status" value="1"/>
</dbReference>
<evidence type="ECO:0000313" key="7">
    <source>
        <dbReference type="Proteomes" id="UP000821837"/>
    </source>
</evidence>
<dbReference type="Pfam" id="PF11841">
    <property type="entry name" value="ELMO_ARM"/>
    <property type="match status" value="1"/>
</dbReference>
<dbReference type="Gene3D" id="1.25.10.10">
    <property type="entry name" value="Leucine-rich Repeat Variant"/>
    <property type="match status" value="1"/>
</dbReference>
<evidence type="ECO:0000256" key="3">
    <source>
        <dbReference type="ARBA" id="ARBA00023036"/>
    </source>
</evidence>
<dbReference type="VEuPathDB" id="VectorBase:RSAN_033756"/>
<keyword evidence="7" id="KW-1185">Reference proteome</keyword>
<keyword evidence="1" id="KW-0053">Apoptosis</keyword>
<dbReference type="OMA" id="CPHMKDL"/>
<comment type="function">
    <text evidence="4">Involved in cytoskeletal rearrangements required for phagocytosis of apoptotic cells and cell motility. Acts in association with DOCK1 and CRK. Was initially proposed to be required in complex with DOCK1 to activate Rac Rho small GTPases. May enhance the guanine nucleotide exchange factor (GEF) activity of DOCK1.</text>
</comment>
<feature type="domain" description="ELMO" evidence="5">
    <location>
        <begin position="322"/>
        <end position="494"/>
    </location>
</feature>
<proteinExistence type="predicted"/>
<dbReference type="InterPro" id="IPR006816">
    <property type="entry name" value="ELMO_dom"/>
</dbReference>
<gene>
    <name evidence="6" type="ORF">HPB52_006160</name>
</gene>
<sequence length="732" mass="83527">MKGTRQSKPGTMSAIKDAHIVKIAVEMDEQVPQLIEFDQQRPLTAIIQDLCNTWALAEPEQYSLQFSDNARSYITEKNRNDIKNGYVLRLTHSPAKTAQDILDKLHSNKPDDMRAALERLQRLSSDYTFALEFINKQGHQLLINMVEGGTYTGDHLALTLQSFVELMDHGIVFWDILEPKFVGRVANQVNVNTTQDTRTLQASLSILESLVLNGTGRYAMVDQEVTLPNLIMHMQSSSVEIQQSAVALINALFLKAESTTKRKTLAATLSSRHIRNVIVTAVLQRSQQHVGTEMAHQLYVLQTLLLNLLDERRVGVDPNDAEARERILELRRIAFDVEADGTCSTTSGGRKGGGYAKDYKKLGFQNHTNPIEDFSEPPGILALDNMVYFARNHTESYTKFVLENSCRADEHECPFGRSSIRLTRLLAEILKIGEPPTEQGKTYYPMFFTHDHPFEEFFCIGIMLLNKTWKEMRATTEDFVKVFSVVQEQISRALATEPPLMSLDKFRSKLAMLTYSEIMNLWQQEQSTREEWESQARPIIELREQVTPEIMDLIQQQRVQFLCEGTLFTKYSAKGHRIKDKFWYCRLSPSQKVFHYGDCEENATPSLEELPHKLPVIEIRNLATGRECPYMKDTRKAKSTASLAFSLIPDSNQEPLNFVASNEKIFDYWTDGINALLGKKMVSKETKNDLETLLSMEIKLRLLDTEGVDIPESPPPLPKEPPNFDFCYEFKC</sequence>
<dbReference type="SUPFAM" id="SSF48371">
    <property type="entry name" value="ARM repeat"/>
    <property type="match status" value="1"/>
</dbReference>